<evidence type="ECO:0000256" key="5">
    <source>
        <dbReference type="ARBA" id="ARBA00023242"/>
    </source>
</evidence>
<dbReference type="InterPro" id="IPR045865">
    <property type="entry name" value="ACT-like_dom_sf"/>
</dbReference>
<dbReference type="CDD" id="cd11393">
    <property type="entry name" value="bHLH_AtbHLH_like"/>
    <property type="match status" value="1"/>
</dbReference>
<feature type="region of interest" description="Disordered" evidence="7">
    <location>
        <begin position="379"/>
        <end position="407"/>
    </location>
</feature>
<evidence type="ECO:0000256" key="6">
    <source>
        <dbReference type="PROSITE-ProRule" id="PRU00175"/>
    </source>
</evidence>
<proteinExistence type="predicted"/>
<keyword evidence="4" id="KW-0804">Transcription</keyword>
<keyword evidence="3" id="KW-0238">DNA-binding</keyword>
<feature type="region of interest" description="Disordered" evidence="7">
    <location>
        <begin position="514"/>
        <end position="541"/>
    </location>
</feature>
<feature type="compositionally biased region" description="Low complexity" evidence="7">
    <location>
        <begin position="578"/>
        <end position="590"/>
    </location>
</feature>
<keyword evidence="2" id="KW-0805">Transcription regulation</keyword>
<evidence type="ECO:0000256" key="4">
    <source>
        <dbReference type="ARBA" id="ARBA00023163"/>
    </source>
</evidence>
<dbReference type="InterPro" id="IPR044278">
    <property type="entry name" value="BHLH95-like"/>
</dbReference>
<keyword evidence="6" id="KW-0863">Zinc-finger</keyword>
<dbReference type="Gene3D" id="3.30.40.10">
    <property type="entry name" value="Zinc/RING finger domain, C3HC4 (zinc finger)"/>
    <property type="match status" value="1"/>
</dbReference>
<comment type="subcellular location">
    <subcellularLocation>
        <location evidence="1">Nucleus</location>
    </subcellularLocation>
</comment>
<evidence type="ECO:0000256" key="3">
    <source>
        <dbReference type="ARBA" id="ARBA00023125"/>
    </source>
</evidence>
<dbReference type="Pfam" id="PF00010">
    <property type="entry name" value="HLH"/>
    <property type="match status" value="1"/>
</dbReference>
<feature type="compositionally biased region" description="Polar residues" evidence="7">
    <location>
        <begin position="823"/>
        <end position="841"/>
    </location>
</feature>
<dbReference type="InterPro" id="IPR013083">
    <property type="entry name" value="Znf_RING/FYVE/PHD"/>
</dbReference>
<protein>
    <submittedName>
        <fullName evidence="11">Uncharacterized protein</fullName>
    </submittedName>
</protein>
<dbReference type="SMART" id="SM00353">
    <property type="entry name" value="HLH"/>
    <property type="match status" value="1"/>
</dbReference>
<dbReference type="Proteomes" id="UP001472677">
    <property type="component" value="Unassembled WGS sequence"/>
</dbReference>
<dbReference type="CDD" id="cd04873">
    <property type="entry name" value="ACT_UUR-ACR-like"/>
    <property type="match status" value="1"/>
</dbReference>
<keyword evidence="6" id="KW-0479">Metal-binding</keyword>
<evidence type="ECO:0000256" key="1">
    <source>
        <dbReference type="ARBA" id="ARBA00004123"/>
    </source>
</evidence>
<feature type="compositionally biased region" description="Low complexity" evidence="7">
    <location>
        <begin position="519"/>
        <end position="534"/>
    </location>
</feature>
<name>A0ABR2EZS5_9ROSI</name>
<dbReference type="SMART" id="SM00184">
    <property type="entry name" value="RING"/>
    <property type="match status" value="1"/>
</dbReference>
<feature type="domain" description="RING-type" evidence="8">
    <location>
        <begin position="739"/>
        <end position="778"/>
    </location>
</feature>
<feature type="compositionally biased region" description="Polar residues" evidence="7">
    <location>
        <begin position="379"/>
        <end position="393"/>
    </location>
</feature>
<evidence type="ECO:0000313" key="12">
    <source>
        <dbReference type="Proteomes" id="UP001472677"/>
    </source>
</evidence>
<evidence type="ECO:0000256" key="7">
    <source>
        <dbReference type="SAM" id="MobiDB-lite"/>
    </source>
</evidence>
<dbReference type="InterPro" id="IPR045239">
    <property type="entry name" value="bHLH95_bHLH"/>
</dbReference>
<dbReference type="InterPro" id="IPR001841">
    <property type="entry name" value="Znf_RING"/>
</dbReference>
<dbReference type="PROSITE" id="PS50888">
    <property type="entry name" value="BHLH"/>
    <property type="match status" value="1"/>
</dbReference>
<dbReference type="PANTHER" id="PTHR46772:SF8">
    <property type="entry name" value="TRANSCRIPTION FACTOR BHLH95"/>
    <property type="match status" value="1"/>
</dbReference>
<dbReference type="EMBL" id="JBBPBM010000009">
    <property type="protein sequence ID" value="KAK8568181.1"/>
    <property type="molecule type" value="Genomic_DNA"/>
</dbReference>
<keyword evidence="6" id="KW-0862">Zinc</keyword>
<gene>
    <name evidence="11" type="ORF">V6N12_006741</name>
</gene>
<dbReference type="PANTHER" id="PTHR46772">
    <property type="entry name" value="BHLH DOMAIN-CONTAINING PROTEIN"/>
    <property type="match status" value="1"/>
</dbReference>
<feature type="compositionally biased region" description="Polar residues" evidence="7">
    <location>
        <begin position="941"/>
        <end position="954"/>
    </location>
</feature>
<feature type="region of interest" description="Disordered" evidence="7">
    <location>
        <begin position="571"/>
        <end position="594"/>
    </location>
</feature>
<organism evidence="11 12">
    <name type="scientific">Hibiscus sabdariffa</name>
    <name type="common">roselle</name>
    <dbReference type="NCBI Taxonomy" id="183260"/>
    <lineage>
        <taxon>Eukaryota</taxon>
        <taxon>Viridiplantae</taxon>
        <taxon>Streptophyta</taxon>
        <taxon>Embryophyta</taxon>
        <taxon>Tracheophyta</taxon>
        <taxon>Spermatophyta</taxon>
        <taxon>Magnoliopsida</taxon>
        <taxon>eudicotyledons</taxon>
        <taxon>Gunneridae</taxon>
        <taxon>Pentapetalae</taxon>
        <taxon>rosids</taxon>
        <taxon>malvids</taxon>
        <taxon>Malvales</taxon>
        <taxon>Malvaceae</taxon>
        <taxon>Malvoideae</taxon>
        <taxon>Hibiscus</taxon>
    </lineage>
</organism>
<evidence type="ECO:0000259" key="10">
    <source>
        <dbReference type="PROSITE" id="PS51671"/>
    </source>
</evidence>
<feature type="compositionally biased region" description="Basic and acidic residues" evidence="7">
    <location>
        <begin position="845"/>
        <end position="859"/>
    </location>
</feature>
<dbReference type="SUPFAM" id="SSF47459">
    <property type="entry name" value="HLH, helix-loop-helix DNA-binding domain"/>
    <property type="match status" value="1"/>
</dbReference>
<feature type="domain" description="BHLH" evidence="9">
    <location>
        <begin position="849"/>
        <end position="899"/>
    </location>
</feature>
<dbReference type="SUPFAM" id="SSF55021">
    <property type="entry name" value="ACT-like"/>
    <property type="match status" value="1"/>
</dbReference>
<evidence type="ECO:0000259" key="8">
    <source>
        <dbReference type="PROSITE" id="PS50089"/>
    </source>
</evidence>
<dbReference type="PROSITE" id="PS51671">
    <property type="entry name" value="ACT"/>
    <property type="match status" value="1"/>
</dbReference>
<feature type="region of interest" description="Disordered" evidence="7">
    <location>
        <begin position="801"/>
        <end position="859"/>
    </location>
</feature>
<dbReference type="InterPro" id="IPR036638">
    <property type="entry name" value="HLH_DNA-bd_sf"/>
</dbReference>
<evidence type="ECO:0000256" key="2">
    <source>
        <dbReference type="ARBA" id="ARBA00023015"/>
    </source>
</evidence>
<dbReference type="Pfam" id="PF22754">
    <property type="entry name" value="bHLH-TF_ACT-like_plant"/>
    <property type="match status" value="1"/>
</dbReference>
<feature type="region of interest" description="Disordered" evidence="7">
    <location>
        <begin position="928"/>
        <end position="954"/>
    </location>
</feature>
<dbReference type="Pfam" id="PF13639">
    <property type="entry name" value="zf-RING_2"/>
    <property type="match status" value="1"/>
</dbReference>
<feature type="domain" description="ACT" evidence="10">
    <location>
        <begin position="982"/>
        <end position="1058"/>
    </location>
</feature>
<dbReference type="InterPro" id="IPR011598">
    <property type="entry name" value="bHLH_dom"/>
</dbReference>
<comment type="caution">
    <text evidence="11">The sequence shown here is derived from an EMBL/GenBank/DDBJ whole genome shotgun (WGS) entry which is preliminary data.</text>
</comment>
<keyword evidence="5" id="KW-0539">Nucleus</keyword>
<dbReference type="Gene3D" id="4.10.280.10">
    <property type="entry name" value="Helix-loop-helix DNA-binding domain"/>
    <property type="match status" value="1"/>
</dbReference>
<evidence type="ECO:0000313" key="11">
    <source>
        <dbReference type="EMBL" id="KAK8568181.1"/>
    </source>
</evidence>
<feature type="region of interest" description="Disordered" evidence="7">
    <location>
        <begin position="262"/>
        <end position="282"/>
    </location>
</feature>
<dbReference type="SUPFAM" id="SSF57850">
    <property type="entry name" value="RING/U-box"/>
    <property type="match status" value="1"/>
</dbReference>
<dbReference type="PROSITE" id="PS50089">
    <property type="entry name" value="ZF_RING_2"/>
    <property type="match status" value="1"/>
</dbReference>
<feature type="compositionally biased region" description="Low complexity" evidence="7">
    <location>
        <begin position="802"/>
        <end position="812"/>
    </location>
</feature>
<sequence>MICVSSSQLSFPGANWLGLSPVLIFNLVKLNNLGTSELILVSTTSLSLCVSDIWNTSSLMQGQGGTIDSFPETVNIDEGSSPNDTSIGQPNSLHNMLNPVENRLSNYAVSSGGTMHGNTTAPNVQRFSGWSCGEPSSTVRMQNQVMQDVLNHHLNDDGTKIERGWPSFGAHVGAAPRSEERRIEPANAIFPGRLNNGGSGNQVRGGPIFLQGSSSNHSPQNVNLNEGFISSSDNGRSGMGTGIGFNVHNLVGLEREQISNANVSSDNVGSSSGSSNLVGEENIDGSGSSLGNWGLSCKRKVLEGTSAQSYSADTSSCFQQMENSAWNSDPSCNDASSSLSLSTPSWNFLSVGPPDQPNPRLGLGMRGVISDAFTSSVRRENAGNQQESLSSTGVAGHSSFGSPARSRVAPFGDSVDLSSTGAITGNSSSVLTQPHIRTTSVVPRNAIPFPWNGASSLRAANPPSSTNFGERAAALRDEPNIRNIPRNSTEHHMLVPATEMRNVAQEPTGWNLASGNICTSGGTSSSSRPGPSSSIHPLSTHAWIPPHNPPLYNQQRLSEFAPWSLFPPFDSEPGGRSGHFPSSSGPSASSEETVVSSGLNIQGNNQPYPRSAFILERQDDDVLGMPHSLRALAADIEGRHRLISEIRQVLNAMRRGENLRIEDYMVFDPFIYHGMAETHDRHRDMRLDVDNMSYEELLALEEQIGDVSTGLNEETIMKLMKQKKYSSTTAESTQEREPCCICQEEYADGDVTGILDCGHDFHTNCIKQWLMLKNLCPVSMSEEGGRGSFLLWENQPWAAALSNSDNDNNNSSGGTGSEDKSAGKTNDQQLQPPLQDSTNTRSNKRGAESDHGNHIWTERERRRKMRNMFSGLHDLLPHLPRKADKSTIVDEAVTYIKTLEKTLEKLEKQKVERVQGCNIGLGYHEETPGSSSREAFMADGASSNNKAINKPSDSLSVSQSPWQFQTWSSPNVVLNICGKEAQISVCSPKKPGLFTTVCCILEKHRLEVTSAQVSSDSNRCMLMIQAHVANSGDSNHQQTEASQVGEIFKQAAAEIMCWVTS</sequence>
<evidence type="ECO:0000259" key="9">
    <source>
        <dbReference type="PROSITE" id="PS50888"/>
    </source>
</evidence>
<dbReference type="InterPro" id="IPR002912">
    <property type="entry name" value="ACT_dom"/>
</dbReference>
<dbReference type="InterPro" id="IPR054502">
    <property type="entry name" value="bHLH-TF_ACT-like_plant"/>
</dbReference>
<keyword evidence="12" id="KW-1185">Reference proteome</keyword>
<accession>A0ABR2EZS5</accession>
<reference evidence="11 12" key="1">
    <citation type="journal article" date="2024" name="G3 (Bethesda)">
        <title>Genome assembly of Hibiscus sabdariffa L. provides insights into metabolisms of medicinal natural products.</title>
        <authorList>
            <person name="Kim T."/>
        </authorList>
    </citation>
    <scope>NUCLEOTIDE SEQUENCE [LARGE SCALE GENOMIC DNA]</scope>
    <source>
        <strain evidence="11">TK-2024</strain>
        <tissue evidence="11">Old leaves</tissue>
    </source>
</reference>